<organism evidence="2 3">
    <name type="scientific">Streptomyces netropsis</name>
    <name type="common">Streptoverticillium netropsis</name>
    <dbReference type="NCBI Taxonomy" id="55404"/>
    <lineage>
        <taxon>Bacteria</taxon>
        <taxon>Bacillati</taxon>
        <taxon>Actinomycetota</taxon>
        <taxon>Actinomycetes</taxon>
        <taxon>Kitasatosporales</taxon>
        <taxon>Streptomycetaceae</taxon>
        <taxon>Streptomyces</taxon>
    </lineage>
</organism>
<reference evidence="2 3" key="1">
    <citation type="submission" date="2020-08" db="EMBL/GenBank/DDBJ databases">
        <title>Genomic Encyclopedia of Type Strains, Phase III (KMG-III): the genomes of soil and plant-associated and newly described type strains.</title>
        <authorList>
            <person name="Whitman W."/>
        </authorList>
    </citation>
    <scope>NUCLEOTIDE SEQUENCE [LARGE SCALE GENOMIC DNA]</scope>
    <source>
        <strain evidence="2 3">CECT 3265</strain>
    </source>
</reference>
<name>A0A7W7L9K4_STRNE</name>
<gene>
    <name evidence="2" type="ORF">FHS38_002148</name>
</gene>
<feature type="transmembrane region" description="Helical" evidence="1">
    <location>
        <begin position="28"/>
        <end position="49"/>
    </location>
</feature>
<evidence type="ECO:0000313" key="3">
    <source>
        <dbReference type="Proteomes" id="UP000556436"/>
    </source>
</evidence>
<dbReference type="Proteomes" id="UP000556436">
    <property type="component" value="Unassembled WGS sequence"/>
</dbReference>
<evidence type="ECO:0000313" key="2">
    <source>
        <dbReference type="EMBL" id="MBB4886119.1"/>
    </source>
</evidence>
<keyword evidence="1" id="KW-0472">Membrane</keyword>
<sequence>MLIGAVAKLMATLVAALCVGGFLVAGEVAVLAVVLAGVGVLTWRVAVASRPRPPRRSRRARLAPGVSGVRIGHQRDAHVVHDEGRQRQ</sequence>
<keyword evidence="3" id="KW-1185">Reference proteome</keyword>
<dbReference type="AlphaFoldDB" id="A0A7W7L9K4"/>
<comment type="caution">
    <text evidence="2">The sequence shown here is derived from an EMBL/GenBank/DDBJ whole genome shotgun (WGS) entry which is preliminary data.</text>
</comment>
<keyword evidence="1" id="KW-1133">Transmembrane helix</keyword>
<evidence type="ECO:0000256" key="1">
    <source>
        <dbReference type="SAM" id="Phobius"/>
    </source>
</evidence>
<protein>
    <submittedName>
        <fullName evidence="2">Uncharacterized protein</fullName>
    </submittedName>
</protein>
<keyword evidence="1" id="KW-0812">Transmembrane</keyword>
<dbReference type="EMBL" id="JACHJG010000003">
    <property type="protein sequence ID" value="MBB4886119.1"/>
    <property type="molecule type" value="Genomic_DNA"/>
</dbReference>
<proteinExistence type="predicted"/>
<accession>A0A7W7L9K4</accession>